<dbReference type="PANTHER" id="PTHR13598">
    <property type="entry name" value="AT07567P-RELATED"/>
    <property type="match status" value="1"/>
</dbReference>
<dbReference type="OrthoDB" id="509138at2759"/>
<dbReference type="OMA" id="SPECKQW"/>
<feature type="transmembrane region" description="Helical" evidence="8">
    <location>
        <begin position="189"/>
        <end position="209"/>
    </location>
</feature>
<name>A0A8I6S024_CIMLE</name>
<dbReference type="InterPro" id="IPR019358">
    <property type="entry name" value="NEMP_fam"/>
</dbReference>
<evidence type="ECO:0000256" key="5">
    <source>
        <dbReference type="ARBA" id="ARBA00022989"/>
    </source>
</evidence>
<dbReference type="KEGG" id="clec:106669659"/>
<evidence type="ECO:0000256" key="9">
    <source>
        <dbReference type="SAM" id="SignalP"/>
    </source>
</evidence>
<dbReference type="AlphaFoldDB" id="A0A8I6S024"/>
<evidence type="ECO:0000256" key="7">
    <source>
        <dbReference type="ARBA" id="ARBA00023242"/>
    </source>
</evidence>
<keyword evidence="3 8" id="KW-0812">Transmembrane</keyword>
<keyword evidence="7" id="KW-0539">Nucleus</keyword>
<accession>A0A8I6S024</accession>
<dbReference type="Pfam" id="PF10225">
    <property type="entry name" value="NEMP"/>
    <property type="match status" value="1"/>
</dbReference>
<keyword evidence="4 9" id="KW-0732">Signal</keyword>
<feature type="transmembrane region" description="Helical" evidence="8">
    <location>
        <begin position="274"/>
        <end position="293"/>
    </location>
</feature>
<evidence type="ECO:0000256" key="3">
    <source>
        <dbReference type="ARBA" id="ARBA00022692"/>
    </source>
</evidence>
<gene>
    <name evidence="10" type="primary">106669659</name>
</gene>
<feature type="signal peptide" evidence="9">
    <location>
        <begin position="1"/>
        <end position="18"/>
    </location>
</feature>
<keyword evidence="6 8" id="KW-0472">Membrane</keyword>
<comment type="subcellular location">
    <subcellularLocation>
        <location evidence="1">Nucleus inner membrane</location>
        <topology evidence="1">Multi-pass membrane protein</topology>
        <orientation evidence="1">Nucleoplasmic side</orientation>
    </subcellularLocation>
</comment>
<evidence type="ECO:0000313" key="10">
    <source>
        <dbReference type="EnsemblMetazoa" id="XP_014254772.1"/>
    </source>
</evidence>
<protein>
    <recommendedName>
        <fullName evidence="12">Nuclear envelope integral membrane protein 1</fullName>
    </recommendedName>
</protein>
<evidence type="ECO:0000256" key="4">
    <source>
        <dbReference type="ARBA" id="ARBA00022729"/>
    </source>
</evidence>
<evidence type="ECO:0008006" key="12">
    <source>
        <dbReference type="Google" id="ProtNLM"/>
    </source>
</evidence>
<keyword evidence="11" id="KW-1185">Reference proteome</keyword>
<feature type="transmembrane region" description="Helical" evidence="8">
    <location>
        <begin position="134"/>
        <end position="152"/>
    </location>
</feature>
<feature type="chain" id="PRO_5035237102" description="Nuclear envelope integral membrane protein 1" evidence="9">
    <location>
        <begin position="19"/>
        <end position="398"/>
    </location>
</feature>
<evidence type="ECO:0000256" key="6">
    <source>
        <dbReference type="ARBA" id="ARBA00023136"/>
    </source>
</evidence>
<dbReference type="PANTHER" id="PTHR13598:SF1">
    <property type="entry name" value="AT07567P-RELATED"/>
    <property type="match status" value="1"/>
</dbReference>
<reference evidence="10" key="1">
    <citation type="submission" date="2022-01" db="UniProtKB">
        <authorList>
            <consortium name="EnsemblMetazoa"/>
        </authorList>
    </citation>
    <scope>IDENTIFICATION</scope>
</reference>
<evidence type="ECO:0000256" key="2">
    <source>
        <dbReference type="ARBA" id="ARBA00005748"/>
    </source>
</evidence>
<dbReference type="EnsemblMetazoa" id="XM_014399286.2">
    <property type="protein sequence ID" value="XP_014254772.1"/>
    <property type="gene ID" value="LOC106669659"/>
</dbReference>
<proteinExistence type="inferred from homology"/>
<organism evidence="10 11">
    <name type="scientific">Cimex lectularius</name>
    <name type="common">Bed bug</name>
    <name type="synonym">Acanthia lectularia</name>
    <dbReference type="NCBI Taxonomy" id="79782"/>
    <lineage>
        <taxon>Eukaryota</taxon>
        <taxon>Metazoa</taxon>
        <taxon>Ecdysozoa</taxon>
        <taxon>Arthropoda</taxon>
        <taxon>Hexapoda</taxon>
        <taxon>Insecta</taxon>
        <taxon>Pterygota</taxon>
        <taxon>Neoptera</taxon>
        <taxon>Paraneoptera</taxon>
        <taxon>Hemiptera</taxon>
        <taxon>Heteroptera</taxon>
        <taxon>Panheteroptera</taxon>
        <taxon>Cimicomorpha</taxon>
        <taxon>Cimicidae</taxon>
        <taxon>Cimex</taxon>
    </lineage>
</organism>
<dbReference type="GO" id="GO:0005637">
    <property type="term" value="C:nuclear inner membrane"/>
    <property type="evidence" value="ECO:0007669"/>
    <property type="project" value="UniProtKB-SubCell"/>
</dbReference>
<sequence length="398" mass="46458">MDFTIPFLLAFFFSSCESTLYVQELDEASRIRCCNFPKYDMYIYCYKGKPKHIVHMWETVQLLVSLTPDKYDHFEGFSPEEVSEKFENHKTSWNFNVYLNKRNFIKLNPFNRTCIGIVSKEDYDVGLNRIRVDYWRILLFVSGVILFLSASKLSSNSIFYYLTGISVGMCASLLILIYILSRFMPKKPVMYSFLAGGWTLGLYLAQLVFDNIKTVVVEYKNYVLYYVLTTGIISFIICYRLGPVTDPRSINLIKWAMQSVGLMIMFFSSDFQEASMALSLVLLILYNLPFMFIGRSYNRVKKWWRPPKHKLLTEDEYHQQGVMETERALDDLRGYCSSPDCNQWKTVLKLKDPLRFAKFVEGCSHLDDSEVLAFHHEDIKTMESESGDDLLTDDSDRD</sequence>
<evidence type="ECO:0000256" key="8">
    <source>
        <dbReference type="SAM" id="Phobius"/>
    </source>
</evidence>
<evidence type="ECO:0000313" key="11">
    <source>
        <dbReference type="Proteomes" id="UP000494040"/>
    </source>
</evidence>
<keyword evidence="5 8" id="KW-1133">Transmembrane helix</keyword>
<dbReference type="Proteomes" id="UP000494040">
    <property type="component" value="Unassembled WGS sequence"/>
</dbReference>
<feature type="transmembrane region" description="Helical" evidence="8">
    <location>
        <begin position="158"/>
        <end position="180"/>
    </location>
</feature>
<comment type="similarity">
    <text evidence="2">Belongs to the NEMP family.</text>
</comment>
<feature type="transmembrane region" description="Helical" evidence="8">
    <location>
        <begin position="221"/>
        <end position="239"/>
    </location>
</feature>
<evidence type="ECO:0000256" key="1">
    <source>
        <dbReference type="ARBA" id="ARBA00004575"/>
    </source>
</evidence>